<organism evidence="4 5">
    <name type="scientific">Abyssibacter profundi</name>
    <dbReference type="NCBI Taxonomy" id="2182787"/>
    <lineage>
        <taxon>Bacteria</taxon>
        <taxon>Pseudomonadati</taxon>
        <taxon>Pseudomonadota</taxon>
        <taxon>Gammaproteobacteria</taxon>
        <taxon>Chromatiales</taxon>
        <taxon>Oceanococcaceae</taxon>
        <taxon>Abyssibacter</taxon>
    </lineage>
</organism>
<dbReference type="InterPro" id="IPR009081">
    <property type="entry name" value="PP-bd_ACP"/>
</dbReference>
<reference evidence="4 5" key="1">
    <citation type="submission" date="2018-05" db="EMBL/GenBank/DDBJ databases">
        <title>Abyssibacter profundi OUC007T gen. nov., sp. nov, a marine bacterium isolated from seawater of the Mariana Trench.</title>
        <authorList>
            <person name="Zhou S."/>
        </authorList>
    </citation>
    <scope>NUCLEOTIDE SEQUENCE [LARGE SCALE GENOMIC DNA]</scope>
    <source>
        <strain evidence="4 5">OUC007</strain>
    </source>
</reference>
<dbReference type="PROSITE" id="PS00012">
    <property type="entry name" value="PHOSPHOPANTETHEINE"/>
    <property type="match status" value="1"/>
</dbReference>
<dbReference type="Pfam" id="PF00550">
    <property type="entry name" value="PP-binding"/>
    <property type="match status" value="1"/>
</dbReference>
<sequence>MQSSLSESELDMASLLVDTLNLEDEAPEDIAPEAPLFGADEEGLGLDSIDALEIAQAIAQKYGVHIRADDARNKEIFRSLRSLTDFVSANRDG</sequence>
<comment type="caution">
    <text evidence="4">The sequence shown here is derived from an EMBL/GenBank/DDBJ whole genome shotgun (WGS) entry which is preliminary data.</text>
</comment>
<evidence type="ECO:0000313" key="4">
    <source>
        <dbReference type="EMBL" id="PWN55496.1"/>
    </source>
</evidence>
<dbReference type="Gene3D" id="1.10.1200.10">
    <property type="entry name" value="ACP-like"/>
    <property type="match status" value="1"/>
</dbReference>
<dbReference type="SUPFAM" id="SSF47336">
    <property type="entry name" value="ACP-like"/>
    <property type="match status" value="1"/>
</dbReference>
<dbReference type="PROSITE" id="PS50075">
    <property type="entry name" value="CARRIER"/>
    <property type="match status" value="1"/>
</dbReference>
<evidence type="ECO:0000313" key="5">
    <source>
        <dbReference type="Proteomes" id="UP000251800"/>
    </source>
</evidence>
<keyword evidence="2" id="KW-0597">Phosphoprotein</keyword>
<name>A0A363UJ94_9GAMM</name>
<dbReference type="EMBL" id="QEQK01000010">
    <property type="protein sequence ID" value="PWN55496.1"/>
    <property type="molecule type" value="Genomic_DNA"/>
</dbReference>
<dbReference type="InterPro" id="IPR036736">
    <property type="entry name" value="ACP-like_sf"/>
</dbReference>
<keyword evidence="1" id="KW-0596">Phosphopantetheine</keyword>
<proteinExistence type="predicted"/>
<dbReference type="OrthoDB" id="9803943at2"/>
<keyword evidence="5" id="KW-1185">Reference proteome</keyword>
<accession>A0A363UJ94</accession>
<protein>
    <submittedName>
        <fullName evidence="4">Acyl carrier protein</fullName>
    </submittedName>
</protein>
<dbReference type="AlphaFoldDB" id="A0A363UJ94"/>
<evidence type="ECO:0000256" key="1">
    <source>
        <dbReference type="ARBA" id="ARBA00022450"/>
    </source>
</evidence>
<feature type="domain" description="Carrier" evidence="3">
    <location>
        <begin position="6"/>
        <end position="91"/>
    </location>
</feature>
<dbReference type="NCBIfam" id="NF006617">
    <property type="entry name" value="PRK09184.1"/>
    <property type="match status" value="1"/>
</dbReference>
<dbReference type="InterPro" id="IPR006162">
    <property type="entry name" value="Ppantetheine_attach_site"/>
</dbReference>
<gene>
    <name evidence="4" type="ORF">DEH80_11935</name>
</gene>
<evidence type="ECO:0000259" key="3">
    <source>
        <dbReference type="PROSITE" id="PS50075"/>
    </source>
</evidence>
<dbReference type="RefSeq" id="WP_109720734.1">
    <property type="nucleotide sequence ID" value="NZ_QEQK01000010.1"/>
</dbReference>
<evidence type="ECO:0000256" key="2">
    <source>
        <dbReference type="ARBA" id="ARBA00022553"/>
    </source>
</evidence>
<dbReference type="Proteomes" id="UP000251800">
    <property type="component" value="Unassembled WGS sequence"/>
</dbReference>